<dbReference type="Proteomes" id="UP000182306">
    <property type="component" value="Chromosome"/>
</dbReference>
<feature type="compositionally biased region" description="Low complexity" evidence="1">
    <location>
        <begin position="361"/>
        <end position="373"/>
    </location>
</feature>
<dbReference type="KEGG" id="same:SAMCFNEI73_Ch0680"/>
<feature type="signal peptide" evidence="2">
    <location>
        <begin position="1"/>
        <end position="25"/>
    </location>
</feature>
<feature type="region of interest" description="Disordered" evidence="1">
    <location>
        <begin position="344"/>
        <end position="418"/>
    </location>
</feature>
<accession>A0A1L3LIY4</accession>
<evidence type="ECO:0000256" key="1">
    <source>
        <dbReference type="SAM" id="MobiDB-lite"/>
    </source>
</evidence>
<dbReference type="OrthoDB" id="9812933at2"/>
<feature type="chain" id="PRO_5044562098" evidence="2">
    <location>
        <begin position="26"/>
        <end position="446"/>
    </location>
</feature>
<dbReference type="AlphaFoldDB" id="A0A1L3LIY4"/>
<evidence type="ECO:0000313" key="5">
    <source>
        <dbReference type="Proteomes" id="UP000182306"/>
    </source>
</evidence>
<reference evidence="4 6" key="2">
    <citation type="submission" date="2019-03" db="EMBL/GenBank/DDBJ databases">
        <title>Genomic Encyclopedia of Type Strains, Phase IV (KMG-V): Genome sequencing to study the core and pangenomes of soil and plant-associated prokaryotes.</title>
        <authorList>
            <person name="Whitman W."/>
        </authorList>
    </citation>
    <scope>NUCLEOTIDE SEQUENCE [LARGE SCALE GENOMIC DNA]</scope>
    <source>
        <strain evidence="4 6">23C40</strain>
    </source>
</reference>
<evidence type="ECO:0000313" key="3">
    <source>
        <dbReference type="EMBL" id="APG90005.1"/>
    </source>
</evidence>
<keyword evidence="2" id="KW-0732">Signal</keyword>
<gene>
    <name evidence="3" type="primary">motC</name>
    <name evidence="4" type="ORF">EV184_101453</name>
    <name evidence="3" type="ORF">SAMCFNEI73_Ch0680</name>
</gene>
<dbReference type="EMBL" id="SLVU01000001">
    <property type="protein sequence ID" value="TCN36461.1"/>
    <property type="molecule type" value="Genomic_DNA"/>
</dbReference>
<dbReference type="EMBL" id="CP013107">
    <property type="protein sequence ID" value="APG90005.1"/>
    <property type="molecule type" value="Genomic_DNA"/>
</dbReference>
<protein>
    <submittedName>
        <fullName evidence="3">Chemotaxis protein MotC</fullName>
    </submittedName>
</protein>
<sequence length="446" mass="48021">MLKRLSAILATSVLAAPLAVGLARASETEELAPFKMIRSLQYVQDSVVLGDHSAIEMQRFMLGEIDKRLRAADEAIFRDPRNVDAALVYVMSGGNPQTLDYLTDRDIEGNFDARVTDSLRQYLRGKGLLIIENLSKAAPEYRNSRVGPYLFLILGNAISQQDPVAAMKYYDWARLTSPGTIIEEAALRRSVSVAVQAGDPEKGFRYALNYARRYLTSPYASQFADVFVELAVMHFDEAVEKRVAEILAFMDQARQREVYLRVARRAAIAGNQTLARLASARAEELALNGGGQLQLLASFYEGLAAVPSEDVFTAAQTLAAIPDDKLSPRDRALREAARAIAEEVVRLPQGESPAQASLPIPETTLGETTPGPEAEGGEAGKTGSGMSPFAEADDKAPPAARAPAPGGEPSASAEQAAAADPVLDDFVANGRSKIKEIDALLAEEGL</sequence>
<evidence type="ECO:0000313" key="4">
    <source>
        <dbReference type="EMBL" id="TCN36461.1"/>
    </source>
</evidence>
<feature type="compositionally biased region" description="Low complexity" evidence="1">
    <location>
        <begin position="397"/>
        <end position="418"/>
    </location>
</feature>
<evidence type="ECO:0000256" key="2">
    <source>
        <dbReference type="SAM" id="SignalP"/>
    </source>
</evidence>
<dbReference type="RefSeq" id="WP_037378633.1">
    <property type="nucleotide sequence ID" value="NZ_CP013107.1"/>
</dbReference>
<reference evidence="3 5" key="1">
    <citation type="submission" date="2015-10" db="EMBL/GenBank/DDBJ databases">
        <title>Genomic differences between typical nodule nitrogen-fixing rhizobial strains and those coming from bean seeds.</title>
        <authorList>
            <person name="Peralta H."/>
            <person name="Aguilar-Vera A."/>
            <person name="Diaz R."/>
            <person name="Mora Y."/>
            <person name="Martinez-Batallar G."/>
            <person name="Salazar E."/>
            <person name="Vargas-Lagunas C."/>
            <person name="Encarnacion S."/>
            <person name="Girard L."/>
            <person name="Mora J."/>
        </authorList>
    </citation>
    <scope>NUCLEOTIDE SEQUENCE [LARGE SCALE GENOMIC DNA]</scope>
    <source>
        <strain evidence="3 5">CFNEI 73</strain>
    </source>
</reference>
<dbReference type="STRING" id="194963.SAMCFNEI73_Ch0680"/>
<dbReference type="Proteomes" id="UP000295043">
    <property type="component" value="Unassembled WGS sequence"/>
</dbReference>
<keyword evidence="5" id="KW-1185">Reference proteome</keyword>
<dbReference type="NCBIfam" id="NF009442">
    <property type="entry name" value="PRK12798.1-4"/>
    <property type="match status" value="1"/>
</dbReference>
<name>A0A1L3LIY4_9HYPH</name>
<proteinExistence type="predicted"/>
<evidence type="ECO:0000313" key="6">
    <source>
        <dbReference type="Proteomes" id="UP000295043"/>
    </source>
</evidence>
<organism evidence="3 5">
    <name type="scientific">Sinorhizobium americanum</name>
    <dbReference type="NCBI Taxonomy" id="194963"/>
    <lineage>
        <taxon>Bacteria</taxon>
        <taxon>Pseudomonadati</taxon>
        <taxon>Pseudomonadota</taxon>
        <taxon>Alphaproteobacteria</taxon>
        <taxon>Hyphomicrobiales</taxon>
        <taxon>Rhizobiaceae</taxon>
        <taxon>Sinorhizobium/Ensifer group</taxon>
        <taxon>Sinorhizobium</taxon>
    </lineage>
</organism>